<dbReference type="Pfam" id="PF26541">
    <property type="entry name" value="MafI2"/>
    <property type="match status" value="1"/>
</dbReference>
<organism evidence="1 2">
    <name type="scientific">Photobacterium halotolerans</name>
    <dbReference type="NCBI Taxonomy" id="265726"/>
    <lineage>
        <taxon>Bacteria</taxon>
        <taxon>Pseudomonadati</taxon>
        <taxon>Pseudomonadota</taxon>
        <taxon>Gammaproteobacteria</taxon>
        <taxon>Vibrionales</taxon>
        <taxon>Vibrionaceae</taxon>
        <taxon>Photobacterium</taxon>
    </lineage>
</organism>
<name>A0A0F5VEG4_9GAMM</name>
<proteinExistence type="predicted"/>
<dbReference type="Proteomes" id="UP000033633">
    <property type="component" value="Unassembled WGS sequence"/>
</dbReference>
<accession>A0A0F5VEG4</accession>
<gene>
    <name evidence="1" type="ORF">KY46_07930</name>
</gene>
<protein>
    <submittedName>
        <fullName evidence="1">Uncharacterized protein</fullName>
    </submittedName>
</protein>
<dbReference type="OrthoDB" id="9923367at2"/>
<comment type="caution">
    <text evidence="1">The sequence shown here is derived from an EMBL/GenBank/DDBJ whole genome shotgun (WGS) entry which is preliminary data.</text>
</comment>
<dbReference type="PATRIC" id="fig|265726.11.peg.3656"/>
<evidence type="ECO:0000313" key="2">
    <source>
        <dbReference type="Proteomes" id="UP000033633"/>
    </source>
</evidence>
<evidence type="ECO:0000313" key="1">
    <source>
        <dbReference type="EMBL" id="KKD00536.1"/>
    </source>
</evidence>
<sequence>MDEDIRLSAQKALLGCISRGLRAVSIERVGKVIKWRCIFASEVAKESQSEILAEAATVVIADFDSPMQIEEEYIVVRFRNAENEPPNKMLHLRHIVFLRHERDGYSELASDT</sequence>
<dbReference type="InterPro" id="IPR058702">
    <property type="entry name" value="MafI2-like"/>
</dbReference>
<dbReference type="AlphaFoldDB" id="A0A0F5VEG4"/>
<reference evidence="1 2" key="1">
    <citation type="submission" date="2014-12" db="EMBL/GenBank/DDBJ databases">
        <title>Mercury Reductase activity and rhizosphere competence traits in the genome of root associated Photobacterium halotolerans MELD1.</title>
        <authorList>
            <person name="Mathew D.C."/>
            <person name="Huang C.-C."/>
        </authorList>
    </citation>
    <scope>NUCLEOTIDE SEQUENCE [LARGE SCALE GENOMIC DNA]</scope>
    <source>
        <strain evidence="1 2">MELD1</strain>
    </source>
</reference>
<dbReference type="RefSeq" id="WP_046220083.1">
    <property type="nucleotide sequence ID" value="NZ_JWYV01000004.1"/>
</dbReference>
<keyword evidence="2" id="KW-1185">Reference proteome</keyword>
<dbReference type="EMBL" id="JWYV01000004">
    <property type="protein sequence ID" value="KKD00536.1"/>
    <property type="molecule type" value="Genomic_DNA"/>
</dbReference>